<gene>
    <name evidence="8" type="primary">107359096</name>
</gene>
<dbReference type="GO" id="GO:0016020">
    <property type="term" value="C:membrane"/>
    <property type="evidence" value="ECO:0007669"/>
    <property type="project" value="UniProtKB-SubCell"/>
</dbReference>
<feature type="transmembrane region" description="Helical" evidence="6">
    <location>
        <begin position="190"/>
        <end position="210"/>
    </location>
</feature>
<dbReference type="InterPro" id="IPR004853">
    <property type="entry name" value="Sugar_P_trans_dom"/>
</dbReference>
<keyword evidence="2 6" id="KW-0812">Transmembrane</keyword>
<dbReference type="HOGENOM" id="CLU_040726_1_0_1"/>
<feature type="transmembrane region" description="Helical" evidence="6">
    <location>
        <begin position="166"/>
        <end position="184"/>
    </location>
</feature>
<feature type="transmembrane region" description="Helical" evidence="6">
    <location>
        <begin position="222"/>
        <end position="242"/>
    </location>
</feature>
<feature type="transmembrane region" description="Helical" evidence="6">
    <location>
        <begin position="314"/>
        <end position="337"/>
    </location>
</feature>
<protein>
    <recommendedName>
        <fullName evidence="7">Sugar phosphate transporter domain-containing protein</fullName>
    </recommendedName>
</protein>
<dbReference type="EnsemblMetazoa" id="tetur03g06250.1">
    <property type="protein sequence ID" value="tetur03g06250.1"/>
    <property type="gene ID" value="tetur03g06250"/>
</dbReference>
<keyword evidence="4 6" id="KW-0472">Membrane</keyword>
<evidence type="ECO:0000259" key="7">
    <source>
        <dbReference type="Pfam" id="PF03151"/>
    </source>
</evidence>
<name>T1K033_TETUR</name>
<evidence type="ECO:0000256" key="1">
    <source>
        <dbReference type="ARBA" id="ARBA00004141"/>
    </source>
</evidence>
<evidence type="ECO:0000256" key="4">
    <source>
        <dbReference type="ARBA" id="ARBA00023136"/>
    </source>
</evidence>
<dbReference type="KEGG" id="tut:107359096"/>
<reference evidence="9" key="1">
    <citation type="submission" date="2011-08" db="EMBL/GenBank/DDBJ databases">
        <authorList>
            <person name="Rombauts S."/>
        </authorList>
    </citation>
    <scope>NUCLEOTIDE SEQUENCE</scope>
    <source>
        <strain evidence="9">London</strain>
    </source>
</reference>
<feature type="transmembrane region" description="Helical" evidence="6">
    <location>
        <begin position="254"/>
        <end position="276"/>
    </location>
</feature>
<dbReference type="OrthoDB" id="417037at2759"/>
<evidence type="ECO:0000313" key="9">
    <source>
        <dbReference type="Proteomes" id="UP000015104"/>
    </source>
</evidence>
<dbReference type="PANTHER" id="PTHR11132">
    <property type="entry name" value="SOLUTE CARRIER FAMILY 35"/>
    <property type="match status" value="1"/>
</dbReference>
<keyword evidence="9" id="KW-1185">Reference proteome</keyword>
<dbReference type="OMA" id="VWMLINC"/>
<reference evidence="8" key="2">
    <citation type="submission" date="2015-06" db="UniProtKB">
        <authorList>
            <consortium name="EnsemblMetazoa"/>
        </authorList>
    </citation>
    <scope>IDENTIFICATION</scope>
</reference>
<dbReference type="InterPro" id="IPR050186">
    <property type="entry name" value="TPT_transporter"/>
</dbReference>
<evidence type="ECO:0000256" key="5">
    <source>
        <dbReference type="SAM" id="MobiDB-lite"/>
    </source>
</evidence>
<feature type="region of interest" description="Disordered" evidence="5">
    <location>
        <begin position="355"/>
        <end position="374"/>
    </location>
</feature>
<dbReference type="STRING" id="32264.T1K033"/>
<dbReference type="AlphaFoldDB" id="T1K033"/>
<feature type="transmembrane region" description="Helical" evidence="6">
    <location>
        <begin position="288"/>
        <end position="308"/>
    </location>
</feature>
<organism evidence="8 9">
    <name type="scientific">Tetranychus urticae</name>
    <name type="common">Two-spotted spider mite</name>
    <dbReference type="NCBI Taxonomy" id="32264"/>
    <lineage>
        <taxon>Eukaryota</taxon>
        <taxon>Metazoa</taxon>
        <taxon>Ecdysozoa</taxon>
        <taxon>Arthropoda</taxon>
        <taxon>Chelicerata</taxon>
        <taxon>Arachnida</taxon>
        <taxon>Acari</taxon>
        <taxon>Acariformes</taxon>
        <taxon>Trombidiformes</taxon>
        <taxon>Prostigmata</taxon>
        <taxon>Eleutherengona</taxon>
        <taxon>Raphignathae</taxon>
        <taxon>Tetranychoidea</taxon>
        <taxon>Tetranychidae</taxon>
        <taxon>Tetranychus</taxon>
    </lineage>
</organism>
<feature type="transmembrane region" description="Helical" evidence="6">
    <location>
        <begin position="114"/>
        <end position="131"/>
    </location>
</feature>
<keyword evidence="3 6" id="KW-1133">Transmembrane helix</keyword>
<feature type="domain" description="Sugar phosphate transporter" evidence="7">
    <location>
        <begin position="48"/>
        <end position="333"/>
    </location>
</feature>
<evidence type="ECO:0000256" key="2">
    <source>
        <dbReference type="ARBA" id="ARBA00022692"/>
    </source>
</evidence>
<dbReference type="Proteomes" id="UP000015104">
    <property type="component" value="Unassembled WGS sequence"/>
</dbReference>
<feature type="transmembrane region" description="Helical" evidence="6">
    <location>
        <begin position="76"/>
        <end position="94"/>
    </location>
</feature>
<evidence type="ECO:0000256" key="3">
    <source>
        <dbReference type="ARBA" id="ARBA00022989"/>
    </source>
</evidence>
<dbReference type="eggNOG" id="KOG1444">
    <property type="taxonomic scope" value="Eukaryota"/>
</dbReference>
<dbReference type="Pfam" id="PF03151">
    <property type="entry name" value="TPT"/>
    <property type="match status" value="1"/>
</dbReference>
<feature type="transmembrane region" description="Helical" evidence="6">
    <location>
        <begin position="44"/>
        <end position="64"/>
    </location>
</feature>
<accession>T1K033</accession>
<dbReference type="EMBL" id="CAEY01001131">
    <property type="status" value="NOT_ANNOTATED_CDS"/>
    <property type="molecule type" value="Genomic_DNA"/>
</dbReference>
<sequence length="374" mass="41448">MSSKSDTLCDFSYNQLTTTTQSVGFFHKIKSYFVDSSSNKSNAVYMKILSAVFYGCSSFLIIAVNKVVLTSYRFPSAKFLGLGQMLATLFILTIGKSMSIINFPDCSLEIPRKIFPLPLFYMGNLICGLGGTQRLSLPMFTVLRRFAILMTLIGEYFVLNVKSTPPIIMTVVAMVGGAIIAASNDLSFDAQGYILVLSNDLFTALNGVYMKEKLDAKDLGKYGLLFYNSLFMLPPMILFSWSTGELALSLQFEYWLNFGFLISFLSSCIMGFLLMYSTILCTSYNSALTTTIVGCLKNILVTYIGMYIGGDYIFSYVNFIGLNISMIGSIVYSYFIFIKSESKLPIASGYKPVPAEDKNEGNNIETKGLELSSK</sequence>
<proteinExistence type="predicted"/>
<evidence type="ECO:0000313" key="8">
    <source>
        <dbReference type="EnsemblMetazoa" id="tetur03g06250.1"/>
    </source>
</evidence>
<evidence type="ECO:0000256" key="6">
    <source>
        <dbReference type="SAM" id="Phobius"/>
    </source>
</evidence>
<comment type="subcellular location">
    <subcellularLocation>
        <location evidence="1">Membrane</location>
        <topology evidence="1">Multi-pass membrane protein</topology>
    </subcellularLocation>
</comment>